<dbReference type="EMBL" id="MUEO01000009">
    <property type="protein sequence ID" value="OOE45128.1"/>
    <property type="molecule type" value="Genomic_DNA"/>
</dbReference>
<comment type="caution">
    <text evidence="2">The sequence shown here is derived from an EMBL/GenBank/DDBJ whole genome shotgun (WGS) entry which is preliminary data.</text>
</comment>
<dbReference type="InterPro" id="IPR006949">
    <property type="entry name" value="Barrel_Baseplate_J-like"/>
</dbReference>
<dbReference type="Pfam" id="PF04865">
    <property type="entry name" value="Baseplate_J"/>
    <property type="match status" value="1"/>
</dbReference>
<feature type="domain" description="Baseplate protein J-like barrel" evidence="1">
    <location>
        <begin position="108"/>
        <end position="194"/>
    </location>
</feature>
<reference evidence="2 3" key="1">
    <citation type="journal article" date="2017" name="Genome Announc.">
        <title>Draft Genome Sequences of Salinivibrio proteolyticus, Salinivibrio sharmensis, Salinivibrio siamensis, Salinivibrio costicola subsp. alcaliphilus, Salinivibrio costicola subsp. vallismortis, and 29 New Isolates Belonging to the Genus Salinivibrio.</title>
        <authorList>
            <person name="Lopez-Hermoso C."/>
            <person name="de la Haba R.R."/>
            <person name="Sanchez-Porro C."/>
            <person name="Bayliss S.C."/>
            <person name="Feil E.J."/>
            <person name="Ventosa A."/>
        </authorList>
    </citation>
    <scope>NUCLEOTIDE SEQUENCE [LARGE SCALE GENOMIC DNA]</scope>
    <source>
        <strain evidence="2 3">IC202</strain>
    </source>
</reference>
<protein>
    <recommendedName>
        <fullName evidence="1">Baseplate protein J-like barrel domain-containing protein</fullName>
    </recommendedName>
</protein>
<evidence type="ECO:0000259" key="1">
    <source>
        <dbReference type="Pfam" id="PF04865"/>
    </source>
</evidence>
<sequence length="400" mass="43776">MSKRPTVDFVDVLEREGVATDSATLEANLRDDVKAAGSKISNDSSMSPFWRWVRAAVTSPAVWLIRVLLAEHVLPNMFVATANRWSLELKAWELNVTPKGKTKTQGLITFTKANAPDETTVKAGSVVQTLPIDGVVFKVMVTEDTVIPANVLTQKVPVEAEQAGAAFNLPAGYFNVLPEELPGIAAAVNEPEWITELGANEETDEELALRLQNQFTSSGNWHIDDAYRAVISSVAGIRSDNIFFENTGHVDPGTATAFILMEVGPTPAKVIDQLNHHIMTLGHHGHGDVLTCKPIIDQPVNLECEVVLAPNLTTEETEAAINEVEARIRAAFRETEAYPVMTRAKPQSRFSLSQMGTEIHNNMRHVESVRFVVDGNIQKDIVSALQQPRLQSLSVLEVAS</sequence>
<gene>
    <name evidence="2" type="ORF">BZG09_05335</name>
</gene>
<accession>A0AB36KAS6</accession>
<dbReference type="RefSeq" id="WP_077457561.1">
    <property type="nucleotide sequence ID" value="NZ_MUEO01000009.1"/>
</dbReference>
<dbReference type="Proteomes" id="UP000188726">
    <property type="component" value="Unassembled WGS sequence"/>
</dbReference>
<evidence type="ECO:0000313" key="3">
    <source>
        <dbReference type="Proteomes" id="UP000188726"/>
    </source>
</evidence>
<proteinExistence type="predicted"/>
<dbReference type="AlphaFoldDB" id="A0AB36KAS6"/>
<evidence type="ECO:0000313" key="2">
    <source>
        <dbReference type="EMBL" id="OOE45128.1"/>
    </source>
</evidence>
<organism evidence="2 3">
    <name type="scientific">Salinivibrio kushneri</name>
    <dbReference type="NCBI Taxonomy" id="1908198"/>
    <lineage>
        <taxon>Bacteria</taxon>
        <taxon>Pseudomonadati</taxon>
        <taxon>Pseudomonadota</taxon>
        <taxon>Gammaproteobacteria</taxon>
        <taxon>Vibrionales</taxon>
        <taxon>Vibrionaceae</taxon>
        <taxon>Salinivibrio</taxon>
    </lineage>
</organism>
<name>A0AB36KAS6_9GAMM</name>